<dbReference type="KEGG" id="mbr:MONBRDRAFT_11986"/>
<dbReference type="InParanoid" id="A9VAV9"/>
<keyword evidence="3" id="KW-1185">Reference proteome</keyword>
<dbReference type="EMBL" id="CH991575">
    <property type="protein sequence ID" value="EDQ85284.1"/>
    <property type="molecule type" value="Genomic_DNA"/>
</dbReference>
<dbReference type="PANTHER" id="PTHR24144">
    <property type="entry name" value="ANKYRIN REPEAT DOMAIN-CONTAINING PROTEIN 49"/>
    <property type="match status" value="1"/>
</dbReference>
<name>A9VAV9_MONBE</name>
<accession>A9VAV9</accession>
<proteinExistence type="predicted"/>
<dbReference type="RefSeq" id="XP_001749905.1">
    <property type="nucleotide sequence ID" value="XM_001749853.1"/>
</dbReference>
<dbReference type="AlphaFoldDB" id="A9VAV9"/>
<evidence type="ECO:0000313" key="2">
    <source>
        <dbReference type="EMBL" id="EDQ85284.1"/>
    </source>
</evidence>
<protein>
    <submittedName>
        <fullName evidence="2">Uncharacterized protein</fullName>
    </submittedName>
</protein>
<reference evidence="2 3" key="1">
    <citation type="journal article" date="2008" name="Nature">
        <title>The genome of the choanoflagellate Monosiga brevicollis and the origin of metazoans.</title>
        <authorList>
            <consortium name="JGI Sequencing"/>
            <person name="King N."/>
            <person name="Westbrook M.J."/>
            <person name="Young S.L."/>
            <person name="Kuo A."/>
            <person name="Abedin M."/>
            <person name="Chapman J."/>
            <person name="Fairclough S."/>
            <person name="Hellsten U."/>
            <person name="Isogai Y."/>
            <person name="Letunic I."/>
            <person name="Marr M."/>
            <person name="Pincus D."/>
            <person name="Putnam N."/>
            <person name="Rokas A."/>
            <person name="Wright K.J."/>
            <person name="Zuzow R."/>
            <person name="Dirks W."/>
            <person name="Good M."/>
            <person name="Goodstein D."/>
            <person name="Lemons D."/>
            <person name="Li W."/>
            <person name="Lyons J.B."/>
            <person name="Morris A."/>
            <person name="Nichols S."/>
            <person name="Richter D.J."/>
            <person name="Salamov A."/>
            <person name="Bork P."/>
            <person name="Lim W.A."/>
            <person name="Manning G."/>
            <person name="Miller W.T."/>
            <person name="McGinnis W."/>
            <person name="Shapiro H."/>
            <person name="Tjian R."/>
            <person name="Grigoriev I.V."/>
            <person name="Rokhsar D."/>
        </authorList>
    </citation>
    <scope>NUCLEOTIDE SEQUENCE [LARGE SCALE GENOMIC DNA]</scope>
    <source>
        <strain evidence="3">MX1 / ATCC 50154</strain>
    </source>
</reference>
<dbReference type="PANTHER" id="PTHR24144:SF5">
    <property type="entry name" value="BTB DOMAIN-CONTAINING PROTEIN"/>
    <property type="match status" value="1"/>
</dbReference>
<evidence type="ECO:0000256" key="1">
    <source>
        <dbReference type="SAM" id="Coils"/>
    </source>
</evidence>
<evidence type="ECO:0000313" key="3">
    <source>
        <dbReference type="Proteomes" id="UP000001357"/>
    </source>
</evidence>
<gene>
    <name evidence="2" type="ORF">MONBRDRAFT_11986</name>
</gene>
<organism evidence="2 3">
    <name type="scientific">Monosiga brevicollis</name>
    <name type="common">Choanoflagellate</name>
    <dbReference type="NCBI Taxonomy" id="81824"/>
    <lineage>
        <taxon>Eukaryota</taxon>
        <taxon>Choanoflagellata</taxon>
        <taxon>Craspedida</taxon>
        <taxon>Salpingoecidae</taxon>
        <taxon>Monosiga</taxon>
    </lineage>
</organism>
<sequence>MLATVAAEIHKSIEQGLRDAASTDWASTQVEEAVCLLDQAREAQEALRDHLTQLTPGKDTLASVLQKLKDRAHQLELQAVLASLRRTLAMHDSELLAPFATPRPPCMNLGAILDEVTALHDATHQRKQVLTEVNDGLMDLMLKLLDALEAVATRGAVSVTHRLHDLRQCVQHPNTALVPAPQDLPDAWEQLCETLNKLRLFVLNEVVQLAHPQAERADDHQAGFASLMQHAKTLEQQLQDVADWQATTLSVLTSCIGLVDGLAKNAGDGLDVVRELDQMDGQIQGINAALQLELSETVHCQLEQRVEQLKQKRDLLGQRLSSQAHVQHVAQHAKLAMLLKQHFPELLVLLRSEPAASLL</sequence>
<dbReference type="Proteomes" id="UP000001357">
    <property type="component" value="Unassembled WGS sequence"/>
</dbReference>
<dbReference type="GeneID" id="5895165"/>
<feature type="coiled-coil region" evidence="1">
    <location>
        <begin position="58"/>
        <end position="85"/>
    </location>
</feature>
<keyword evidence="1" id="KW-0175">Coiled coil</keyword>